<dbReference type="GO" id="GO:0005737">
    <property type="term" value="C:cytoplasm"/>
    <property type="evidence" value="ECO:0007669"/>
    <property type="project" value="TreeGrafter"/>
</dbReference>
<dbReference type="PANTHER" id="PTHR48012:SF18">
    <property type="entry name" value="HAPPYHOUR, ISOFORM A"/>
    <property type="match status" value="1"/>
</dbReference>
<protein>
    <recommendedName>
        <fullName evidence="9">Mitogen-activated protein kinase kinase kinase kinase</fullName>
        <ecNumber evidence="9">2.7.11.1</ecNumber>
    </recommendedName>
</protein>
<feature type="compositionally biased region" description="Polar residues" evidence="13">
    <location>
        <begin position="775"/>
        <end position="793"/>
    </location>
</feature>
<evidence type="ECO:0000313" key="16">
    <source>
        <dbReference type="Proteomes" id="UP000008854"/>
    </source>
</evidence>
<dbReference type="GO" id="GO:0005524">
    <property type="term" value="F:ATP binding"/>
    <property type="evidence" value="ECO:0007669"/>
    <property type="project" value="UniProtKB-UniRule"/>
</dbReference>
<evidence type="ECO:0000313" key="17">
    <source>
        <dbReference type="WBParaSite" id="Smp_005190.1"/>
    </source>
</evidence>
<keyword evidence="3 9" id="KW-0723">Serine/threonine-protein kinase</keyword>
<dbReference type="InterPro" id="IPR021160">
    <property type="entry name" value="MAPKKKK"/>
</dbReference>
<dbReference type="SMART" id="SM00220">
    <property type="entry name" value="S_TKc"/>
    <property type="match status" value="1"/>
</dbReference>
<feature type="region of interest" description="Disordered" evidence="13">
    <location>
        <begin position="307"/>
        <end position="328"/>
    </location>
</feature>
<evidence type="ECO:0000259" key="15">
    <source>
        <dbReference type="PROSITE" id="PS50219"/>
    </source>
</evidence>
<feature type="compositionally biased region" description="Polar residues" evidence="13">
    <location>
        <begin position="307"/>
        <end position="323"/>
    </location>
</feature>
<feature type="active site" description="Proton acceptor" evidence="10">
    <location>
        <position position="143"/>
    </location>
</feature>
<dbReference type="SMART" id="SM00036">
    <property type="entry name" value="CNH"/>
    <property type="match status" value="1"/>
</dbReference>
<feature type="region of interest" description="Disordered" evidence="13">
    <location>
        <begin position="655"/>
        <end position="679"/>
    </location>
</feature>
<evidence type="ECO:0000256" key="5">
    <source>
        <dbReference type="ARBA" id="ARBA00022679"/>
    </source>
</evidence>
<evidence type="ECO:0000256" key="6">
    <source>
        <dbReference type="ARBA" id="ARBA00022741"/>
    </source>
</evidence>
<dbReference type="InParanoid" id="A0A3Q0KBU0"/>
<dbReference type="GO" id="GO:0106310">
    <property type="term" value="F:protein serine kinase activity"/>
    <property type="evidence" value="ECO:0007669"/>
    <property type="project" value="RHEA"/>
</dbReference>
<dbReference type="Gene3D" id="1.10.510.10">
    <property type="entry name" value="Transferase(Phosphotransferase) domain 1"/>
    <property type="match status" value="1"/>
</dbReference>
<evidence type="ECO:0000256" key="4">
    <source>
        <dbReference type="ARBA" id="ARBA00022553"/>
    </source>
</evidence>
<feature type="region of interest" description="Disordered" evidence="13">
    <location>
        <begin position="489"/>
        <end position="563"/>
    </location>
</feature>
<name>A0A3Q0KBU0_SCHMA</name>
<keyword evidence="7 9" id="KW-0418">Kinase</keyword>
<evidence type="ECO:0000256" key="13">
    <source>
        <dbReference type="SAM" id="MobiDB-lite"/>
    </source>
</evidence>
<accession>A0A3Q0KBU0</accession>
<dbReference type="Pfam" id="PF00780">
    <property type="entry name" value="CNH"/>
    <property type="match status" value="1"/>
</dbReference>
<feature type="binding site" evidence="11">
    <location>
        <begin position="28"/>
        <end position="36"/>
    </location>
    <ligand>
        <name>ATP</name>
        <dbReference type="ChEBI" id="CHEBI:30616"/>
    </ligand>
</feature>
<keyword evidence="16" id="KW-1185">Reference proteome</keyword>
<dbReference type="SUPFAM" id="SSF56112">
    <property type="entry name" value="Protein kinase-like (PK-like)"/>
    <property type="match status" value="1"/>
</dbReference>
<feature type="compositionally biased region" description="Low complexity" evidence="13">
    <location>
        <begin position="521"/>
        <end position="542"/>
    </location>
</feature>
<keyword evidence="5 9" id="KW-0808">Transferase</keyword>
<dbReference type="Proteomes" id="UP000008854">
    <property type="component" value="Unassembled WGS sequence"/>
</dbReference>
<feature type="compositionally biased region" description="Polar residues" evidence="13">
    <location>
        <begin position="811"/>
        <end position="828"/>
    </location>
</feature>
<keyword evidence="4" id="KW-0597">Phosphoprotein</keyword>
<dbReference type="CDD" id="cd06613">
    <property type="entry name" value="STKc_MAP4K3_like"/>
    <property type="match status" value="1"/>
</dbReference>
<dbReference type="InterPro" id="IPR017441">
    <property type="entry name" value="Protein_kinase_ATP_BS"/>
</dbReference>
<organism evidence="16 17">
    <name type="scientific">Schistosoma mansoni</name>
    <name type="common">Blood fluke</name>
    <dbReference type="NCBI Taxonomy" id="6183"/>
    <lineage>
        <taxon>Eukaryota</taxon>
        <taxon>Metazoa</taxon>
        <taxon>Spiralia</taxon>
        <taxon>Lophotrochozoa</taxon>
        <taxon>Platyhelminthes</taxon>
        <taxon>Trematoda</taxon>
        <taxon>Digenea</taxon>
        <taxon>Strigeidida</taxon>
        <taxon>Schistosomatoidea</taxon>
        <taxon>Schistosomatidae</taxon>
        <taxon>Schistosoma</taxon>
    </lineage>
</organism>
<feature type="compositionally biased region" description="Polar residues" evidence="13">
    <location>
        <begin position="493"/>
        <end position="516"/>
    </location>
</feature>
<dbReference type="GO" id="GO:0008349">
    <property type="term" value="F:MAP kinase kinase kinase kinase activity"/>
    <property type="evidence" value="ECO:0007669"/>
    <property type="project" value="InterPro"/>
</dbReference>
<evidence type="ECO:0000256" key="3">
    <source>
        <dbReference type="ARBA" id="ARBA00022527"/>
    </source>
</evidence>
<evidence type="ECO:0000256" key="1">
    <source>
        <dbReference type="ARBA" id="ARBA00001946"/>
    </source>
</evidence>
<evidence type="ECO:0000256" key="2">
    <source>
        <dbReference type="ARBA" id="ARBA00008874"/>
    </source>
</evidence>
<feature type="compositionally biased region" description="Pro residues" evidence="13">
    <location>
        <begin position="801"/>
        <end position="810"/>
    </location>
</feature>
<evidence type="ECO:0000256" key="10">
    <source>
        <dbReference type="PIRSR" id="PIRSR038172-1"/>
    </source>
</evidence>
<feature type="compositionally biased region" description="Acidic residues" evidence="13">
    <location>
        <begin position="762"/>
        <end position="771"/>
    </location>
</feature>
<feature type="binding site" evidence="11 12">
    <location>
        <position position="51"/>
    </location>
    <ligand>
        <name>ATP</name>
        <dbReference type="ChEBI" id="CHEBI:30616"/>
    </ligand>
</feature>
<dbReference type="PROSITE" id="PS50219">
    <property type="entry name" value="CNH"/>
    <property type="match status" value="1"/>
</dbReference>
<reference evidence="17" key="2">
    <citation type="submission" date="2018-12" db="UniProtKB">
        <authorList>
            <consortium name="WormBaseParasite"/>
        </authorList>
    </citation>
    <scope>IDENTIFICATION</scope>
    <source>
        <strain evidence="17">Puerto Rican</strain>
    </source>
</reference>
<evidence type="ECO:0000256" key="9">
    <source>
        <dbReference type="PIRNR" id="PIRNR038172"/>
    </source>
</evidence>
<evidence type="ECO:0000256" key="11">
    <source>
        <dbReference type="PIRSR" id="PIRSR038172-2"/>
    </source>
</evidence>
<feature type="region of interest" description="Disordered" evidence="13">
    <location>
        <begin position="757"/>
        <end position="842"/>
    </location>
</feature>
<dbReference type="PROSITE" id="PS00107">
    <property type="entry name" value="PROTEIN_KINASE_ATP"/>
    <property type="match status" value="1"/>
</dbReference>
<dbReference type="PROSITE" id="PS50011">
    <property type="entry name" value="PROTEIN_KINASE_DOM"/>
    <property type="match status" value="1"/>
</dbReference>
<evidence type="ECO:0000259" key="14">
    <source>
        <dbReference type="PROSITE" id="PS50011"/>
    </source>
</evidence>
<dbReference type="AlphaFoldDB" id="A0A3Q0KBU0"/>
<dbReference type="InterPro" id="IPR001180">
    <property type="entry name" value="CNH_dom"/>
</dbReference>
<dbReference type="InterPro" id="IPR011009">
    <property type="entry name" value="Kinase-like_dom_sf"/>
</dbReference>
<keyword evidence="8 9" id="KW-0067">ATP-binding</keyword>
<keyword evidence="6 9" id="KW-0547">Nucleotide-binding</keyword>
<comment type="catalytic activity">
    <reaction evidence="9">
        <text>L-threonyl-[protein] + ATP = O-phospho-L-threonyl-[protein] + ADP + H(+)</text>
        <dbReference type="Rhea" id="RHEA:46608"/>
        <dbReference type="Rhea" id="RHEA-COMP:11060"/>
        <dbReference type="Rhea" id="RHEA-COMP:11605"/>
        <dbReference type="ChEBI" id="CHEBI:15378"/>
        <dbReference type="ChEBI" id="CHEBI:30013"/>
        <dbReference type="ChEBI" id="CHEBI:30616"/>
        <dbReference type="ChEBI" id="CHEBI:61977"/>
        <dbReference type="ChEBI" id="CHEBI:456216"/>
        <dbReference type="EC" id="2.7.11.1"/>
    </reaction>
</comment>
<dbReference type="InterPro" id="IPR000719">
    <property type="entry name" value="Prot_kinase_dom"/>
</dbReference>
<feature type="domain" description="Protein kinase" evidence="14">
    <location>
        <begin position="22"/>
        <end position="281"/>
    </location>
</feature>
<proteinExistence type="inferred from homology"/>
<comment type="cofactor">
    <cofactor evidence="1 9">
        <name>Mg(2+)</name>
        <dbReference type="ChEBI" id="CHEBI:18420"/>
    </cofactor>
</comment>
<dbReference type="PIRSF" id="PIRSF038172">
    <property type="entry name" value="MAPKKKK"/>
    <property type="match status" value="1"/>
</dbReference>
<comment type="catalytic activity">
    <reaction evidence="9">
        <text>L-seryl-[protein] + ATP = O-phospho-L-seryl-[protein] + ADP + H(+)</text>
        <dbReference type="Rhea" id="RHEA:17989"/>
        <dbReference type="Rhea" id="RHEA-COMP:9863"/>
        <dbReference type="Rhea" id="RHEA-COMP:11604"/>
        <dbReference type="ChEBI" id="CHEBI:15378"/>
        <dbReference type="ChEBI" id="CHEBI:29999"/>
        <dbReference type="ChEBI" id="CHEBI:30616"/>
        <dbReference type="ChEBI" id="CHEBI:83421"/>
        <dbReference type="ChEBI" id="CHEBI:456216"/>
        <dbReference type="EC" id="2.7.11.1"/>
    </reaction>
</comment>
<comment type="function">
    <text evidence="9">Serine/threonine kinase that plays a role in the response to environmental stress. Appears to act upstream of the JUN N-terminal pathway.</text>
</comment>
<reference evidence="16" key="1">
    <citation type="journal article" date="2012" name="PLoS Negl. Trop. Dis.">
        <title>A systematically improved high quality genome and transcriptome of the human blood fluke Schistosoma mansoni.</title>
        <authorList>
            <person name="Protasio A.V."/>
            <person name="Tsai I.J."/>
            <person name="Babbage A."/>
            <person name="Nichol S."/>
            <person name="Hunt M."/>
            <person name="Aslett M.A."/>
            <person name="De Silva N."/>
            <person name="Velarde G.S."/>
            <person name="Anderson T.J."/>
            <person name="Clark R.C."/>
            <person name="Davidson C."/>
            <person name="Dillon G.P."/>
            <person name="Holroyd N.E."/>
            <person name="LoVerde P.T."/>
            <person name="Lloyd C."/>
            <person name="McQuillan J."/>
            <person name="Oliveira G."/>
            <person name="Otto T.D."/>
            <person name="Parker-Manuel S.J."/>
            <person name="Quail M.A."/>
            <person name="Wilson R.A."/>
            <person name="Zerlotini A."/>
            <person name="Dunne D.W."/>
            <person name="Berriman M."/>
        </authorList>
    </citation>
    <scope>NUCLEOTIDE SEQUENCE [LARGE SCALE GENOMIC DNA]</scope>
    <source>
        <strain evidence="16">Puerto Rican</strain>
    </source>
</reference>
<dbReference type="PANTHER" id="PTHR48012">
    <property type="entry name" value="STERILE20-LIKE KINASE, ISOFORM B-RELATED"/>
    <property type="match status" value="1"/>
</dbReference>
<feature type="domain" description="CNH" evidence="15">
    <location>
        <begin position="870"/>
        <end position="1172"/>
    </location>
</feature>
<comment type="similarity">
    <text evidence="2 9">Belongs to the protein kinase superfamily. STE Ser/Thr protein kinase family. STE20 subfamily.</text>
</comment>
<dbReference type="EC" id="2.7.11.1" evidence="9"/>
<dbReference type="InterPro" id="IPR050629">
    <property type="entry name" value="STE20/SPS1-PAK"/>
</dbReference>
<dbReference type="Pfam" id="PF00069">
    <property type="entry name" value="Pkinase"/>
    <property type="match status" value="1"/>
</dbReference>
<evidence type="ECO:0000256" key="8">
    <source>
        <dbReference type="ARBA" id="ARBA00022840"/>
    </source>
</evidence>
<evidence type="ECO:0000256" key="7">
    <source>
        <dbReference type="ARBA" id="ARBA00022777"/>
    </source>
</evidence>
<evidence type="ECO:0000256" key="12">
    <source>
        <dbReference type="PROSITE-ProRule" id="PRU10141"/>
    </source>
</evidence>
<dbReference type="WBParaSite" id="Smp_005190.1">
    <property type="protein sequence ID" value="Smp_005190.1"/>
    <property type="gene ID" value="Smp_005190"/>
</dbReference>
<sequence length="1199" mass="134474">MNHPKLDYLRQFVKPNDPKEEYKILAPIGSGTYGDVFKAVHRERRTLVAVKVMKIDLKDDIRSICQEIHTLRECRHPNIVQFYGSYLRNNKLWICMEYCGGQSMQDIYLYTRRPLEEDCIAFVSRETLQGLNFMHNRGRIHRDIKGANILLTDDGHVKVADFGVAAQLSTSIAKRTTLIGTPYWMAPEVASIESRGSGYDGKCDIWGVGITAIEYAELQPPMFDLDPRKALQILGSRNYKPPSLQDRHKWSPLFHSFIKCCLIKAERRRPDAATMLTHNFITNPHLSTLLTQRLLCYRRQLESSAKNTYSHGDTGVSLSNKKNPPSGGNFISPDNHEPPVSYPAMPASVRQDEFFKSLRVNDLPVSHRIDANGPVHFVSSQQLIIERKPEQFPSVQIQSSLSCSDLADLSYNNDLTKNCNEIAESTDVNYISQGREIAINNNDNLTRKNYAPDITVTANGFVKHSQSDLSSQSNNAQQQAVIRPLLPAKSSRHSSVFNNDSNHSVDSTNSFNQNNDMAPLISIGSTDNNSNINSNSDKSSAITITTNNNDKQKPSRPCPPIIRLNPSRLSNINSVNEISEETDCLTENHLFADRLLHISSEDLLSEVMDAFEKRRSGVDFRTSQSIDGFDVSRMDNEIKLNNESQNDTSIILPNIPLAPRSRSKRRAPPPPPLQSSSTALNIITTTNTNTATTNNNIMCSSLDQTINLSSLDIGTNISKTDKLFINGISAPSHENHVEETSNDITLNYNIKIIREDSMGSNENDDDDDNGDETAKYSSSVSINHNGQLSSSINDNDKTLTPAPPRPPPPKLNNNHTGVTSLPTPLRNSKQNDDSSKHISRQHQLEMGIGLPPTPKVHMGACFMQIFEGCPLKVNSTATWVNPETLSQIILFGTNDGIYYLDLVNLADGTLELLVPRRCLWLFVFKDTMMSISGQHPQLFSHNLISLMKSRTSQTRFLHKRFQPTVKVPDTRGCYIATVVRNQFKGMKYLCGAIDKSILVMEWYNPRNTFIEVKRVEVPCMPNPLLNFDLIINPNQTLPTVCLGVSSTPDPLVYKLHLVNLNENSNSSWYTNSCRFEDQLQVIKVVQLDTRSLLICFPTHATMVNMNGRVLVSRDGRIAKFPFDTTVDSIVRLHDSVLAFHTHGLRGIDFFGRVTQDIDDDKHVYRLLGSDRNIVVESRPSDDPMSNSNLLILVGHEDSS</sequence>
<dbReference type="FunFam" id="3.30.200.20:FF:000040">
    <property type="entry name" value="Dual specificity mitogen-activated protein kinase kinase"/>
    <property type="match status" value="1"/>
</dbReference>